<keyword evidence="8" id="KW-0378">Hydrolase</keyword>
<dbReference type="PROSITE" id="PS00010">
    <property type="entry name" value="ASX_HYDROXYL"/>
    <property type="match status" value="1"/>
</dbReference>
<accession>A0ABY6KNL3</accession>
<evidence type="ECO:0000256" key="20">
    <source>
        <dbReference type="SAM" id="MobiDB-lite"/>
    </source>
</evidence>
<feature type="disulfide bond" evidence="18">
    <location>
        <begin position="181"/>
        <end position="199"/>
    </location>
</feature>
<keyword evidence="7" id="KW-0548">Nucleotidyltransferase</keyword>
<dbReference type="PROSITE" id="PS50026">
    <property type="entry name" value="EGF_3"/>
    <property type="match status" value="1"/>
</dbReference>
<evidence type="ECO:0000256" key="5">
    <source>
        <dbReference type="ARBA" id="ARBA00022679"/>
    </source>
</evidence>
<dbReference type="InterPro" id="IPR001584">
    <property type="entry name" value="Integrase_cat-core"/>
</dbReference>
<feature type="disulfide bond" evidence="18">
    <location>
        <begin position="218"/>
        <end position="230"/>
    </location>
</feature>
<dbReference type="InterPro" id="IPR021109">
    <property type="entry name" value="Peptidase_aspartic_dom_sf"/>
</dbReference>
<dbReference type="PROSITE" id="PS01209">
    <property type="entry name" value="LDLRA_1"/>
    <property type="match status" value="5"/>
</dbReference>
<comment type="caution">
    <text evidence="17">Lacks conserved residue(s) required for the propagation of feature annotation.</text>
</comment>
<dbReference type="Gene3D" id="1.10.340.70">
    <property type="match status" value="1"/>
</dbReference>
<feature type="disulfide bond" evidence="18">
    <location>
        <begin position="174"/>
        <end position="186"/>
    </location>
</feature>
<feature type="disulfide bond" evidence="18">
    <location>
        <begin position="323"/>
        <end position="338"/>
    </location>
</feature>
<keyword evidence="5" id="KW-0808">Transferase</keyword>
<evidence type="ECO:0000256" key="19">
    <source>
        <dbReference type="PROSITE-ProRule" id="PRU00461"/>
    </source>
</evidence>
<feature type="domain" description="Integrase catalytic" evidence="24">
    <location>
        <begin position="1405"/>
        <end position="1565"/>
    </location>
</feature>
<dbReference type="Pfam" id="PF17919">
    <property type="entry name" value="RT_RNaseH_2"/>
    <property type="match status" value="1"/>
</dbReference>
<dbReference type="SUPFAM" id="SSF53098">
    <property type="entry name" value="Ribonuclease H-like"/>
    <property type="match status" value="1"/>
</dbReference>
<feature type="disulfide bond" evidence="18">
    <location>
        <begin position="311"/>
        <end position="329"/>
    </location>
</feature>
<dbReference type="InterPro" id="IPR043502">
    <property type="entry name" value="DNA/RNA_pol_sf"/>
</dbReference>
<keyword evidence="12 21" id="KW-0472">Membrane</keyword>
<protein>
    <recommendedName>
        <fullName evidence="2">RNA-directed DNA polymerase</fullName>
        <ecNumber evidence="2">2.7.7.49</ecNumber>
    </recommendedName>
</protein>
<feature type="disulfide bond" evidence="17">
    <location>
        <begin position="2021"/>
        <end position="2030"/>
    </location>
</feature>
<evidence type="ECO:0000259" key="23">
    <source>
        <dbReference type="PROSITE" id="PS50878"/>
    </source>
</evidence>
<feature type="repeat" description="LDL-receptor class B" evidence="19">
    <location>
        <begin position="1816"/>
        <end position="1859"/>
    </location>
</feature>
<dbReference type="PROSITE" id="PS01187">
    <property type="entry name" value="EGF_CA"/>
    <property type="match status" value="1"/>
</dbReference>
<feature type="disulfide bond" evidence="18">
    <location>
        <begin position="154"/>
        <end position="169"/>
    </location>
</feature>
<dbReference type="PRINTS" id="PR00261">
    <property type="entry name" value="LDLRECEPTOR"/>
</dbReference>
<dbReference type="SUPFAM" id="SSF57424">
    <property type="entry name" value="LDL receptor-like module"/>
    <property type="match status" value="8"/>
</dbReference>
<dbReference type="PROSITE" id="PS50878">
    <property type="entry name" value="RT_POL"/>
    <property type="match status" value="1"/>
</dbReference>
<evidence type="ECO:0000259" key="22">
    <source>
        <dbReference type="PROSITE" id="PS50026"/>
    </source>
</evidence>
<dbReference type="SUPFAM" id="SSF57196">
    <property type="entry name" value="EGF/Laminin"/>
    <property type="match status" value="3"/>
</dbReference>
<feature type="domain" description="EGF-like" evidence="22">
    <location>
        <begin position="1997"/>
        <end position="2031"/>
    </location>
</feature>
<feature type="compositionally biased region" description="Polar residues" evidence="20">
    <location>
        <begin position="1654"/>
        <end position="1676"/>
    </location>
</feature>
<dbReference type="PROSITE" id="PS51120">
    <property type="entry name" value="LDLRB"/>
    <property type="match status" value="3"/>
</dbReference>
<feature type="disulfide bond" evidence="18">
    <location>
        <begin position="193"/>
        <end position="208"/>
    </location>
</feature>
<evidence type="ECO:0000256" key="11">
    <source>
        <dbReference type="ARBA" id="ARBA00022989"/>
    </source>
</evidence>
<dbReference type="InterPro" id="IPR041577">
    <property type="entry name" value="RT_RNaseH_2"/>
</dbReference>
<dbReference type="InterPro" id="IPR018097">
    <property type="entry name" value="EGF_Ca-bd_CS"/>
</dbReference>
<dbReference type="InterPro" id="IPR041588">
    <property type="entry name" value="Integrase_H2C2"/>
</dbReference>
<evidence type="ECO:0000256" key="17">
    <source>
        <dbReference type="PROSITE-ProRule" id="PRU00076"/>
    </source>
</evidence>
<evidence type="ECO:0000256" key="8">
    <source>
        <dbReference type="ARBA" id="ARBA00022722"/>
    </source>
</evidence>
<dbReference type="InterPro" id="IPR002172">
    <property type="entry name" value="LDrepeatLR_classA_rpt"/>
</dbReference>
<evidence type="ECO:0000256" key="14">
    <source>
        <dbReference type="ARBA" id="ARBA00023170"/>
    </source>
</evidence>
<keyword evidence="11 21" id="KW-1133">Transmembrane helix</keyword>
<feature type="domain" description="Reverse transcriptase" evidence="23">
    <location>
        <begin position="862"/>
        <end position="1039"/>
    </location>
</feature>
<dbReference type="Pfam" id="PF00057">
    <property type="entry name" value="Ldl_recept_a"/>
    <property type="match status" value="7"/>
</dbReference>
<proteinExistence type="predicted"/>
<evidence type="ECO:0000256" key="6">
    <source>
        <dbReference type="ARBA" id="ARBA00022692"/>
    </source>
</evidence>
<dbReference type="InterPro" id="IPR043128">
    <property type="entry name" value="Rev_trsase/Diguanyl_cyclase"/>
</dbReference>
<sequence length="2209" mass="250105">MDNRECDPQTEFRCNNGQCIPKLWYCDWDHDCKDQSDEPAHICRNRNCTTGWLKCPSRENYRCIPSWSFCDNKDDCRDNSDETHPEYCPKCHETGDFKCRNNRCIPLRWRCDFEDDCGDNSDEDPTMCRDNYRECSESEFQCANKKCISMRWRCDHDEDCDDGSDEKNCHNYECRADQFKCRSGHCVPKHVMCDGTKDCHDASDEVGCPTRYPGGQYCHPHLFQCNNTVCIRENFVCDGDDDCGDGSDELESLCKNHACDRSRKFQCDNHKCVNLWEVCNGIDNCGDGSDENNHTLCAPITIPCLLNELRCANGRCVPLTKACDHNDDCGDMSDEISCHTGRCEPDSCQHNCTSLESEGYICSCFPGYQRDMNNTKHCVDIDECSNWGHNCSQLCHNEKGSYECSCRTGFLKVGSHCKAPGPRPLVLFSFQNEIRAMAPGSTAVVPLIEGGTRIQGIDFDPVTALDIYSTFKIQETDASPTVPDILELFDGHFKPYKNTTYKRYQFFTTEQGENQNFDDYVTELKNKSMDCEFGELADSLVRDRIIIGIKDKALKERMLQDPDLSLAKAIDLGRATETSRQQVKNITREDVDLHSIKYKKQYKKNFKYPVGRKPNVSEEHPNAKVCQNCGSRHPYGKCFAYGKICNSCKKPNHFAKMCRNRVHMLEERAEEEEEMCLQYLSLDSITGLEWTKIILVENNSVNFKLDTGAQVNILPLDTIKNWQNKPCIYPTGIAVYSYTGEKVPIRGKCKASCTSGKKSEILEFLVVDLPAPPILGLAACKKLELILKVESLEQDHTRTKMDASPTKIIESYRDVFDEIGTLPGEHSVILRENAHPRIQLARRIPFALKKPVEMELKSMEEQKIISKVDQPAEWAHPMVIIKKPNGKVRICMDPRELNPWIKMEYRQLPAPEGIIADITKSPIYTVLDAKSAFWQIKLDEKSSSLLTMATPYGYYRFHRLPFGICSAPEVFYKKMQSMFTGIEGVKVYMDDIIIYGNSLTEHNSRLITVLEIARKNNLKFEFNKMQLAQEKVKFIGHEISKNGISADPSKLEAIQKIKRPMDKTSLQRFLGTVNYLAKFMHNLADKTVLLRQLLKKNTLWTWNEAIEKEFIELKNLVSNPPVLGLFDPHRKVTLSVDASQHGLGAVLMQEGRPIAFASASLNNTQKKYAQIEKELLALWYGCQRFNYHLYGRKFTAQTDHKPLLAILKKPLEELSPRLERLVLKLMRYDFNLEYVPGKVIHTADTLSRDSISEETIDTSDLDLQNTIMTLNLKVTTKRYQEILRDMESDEEMIKLRDHILNGWPIHKKSVDYAVKPYWHCKEELYIWKDLICRGQRLVIPKVQRESILQTLHMSHQGISACKNRAHEAIYWPGLDREIEEMVYKCRICQESQPSQRKEPLIPHEIADYPWQKVAIDFFYLDQSVFIIIVDYYSSFPEVIKVASTSAKEILPVLKSTFARHGIPEIIITDNGPPFTSQDFTNFTNEWDIEHKTSSPGYPKSNGLVERMVQTVKKQLKKCRQDNTDPYMCLIALRTTPSNNLPSPAQMLMGRNLRTLIPMKTTKLKPAFISTENILQQKRENQYKMKEYYDRNAKILPKMSSGEQVNAKTSNAWRPATIIGEANQPRSYIIQNNEGRMLKRNRVHLRPRSYPVGQRRSSQSSPQLDPAPSTSSESSGQREPGEFPRLNLSPEELAPSTSTPIGNYNEGGTAYTTRTMVYWADSTERTIKRSFLPTRDTSSGHYGLGFAQNLELKGILKPTGLAVDWIARNLYWLEADLSSNTPHGKILCSMLDGRYRRTIVSTSLEQPEALALDPEYGVMFWADAGSVPKLERSWMDGARRRVIISDQLGSPSGLTIDYGSSEHRIYWADSKLGTLESSKQDGSDRKKVILSVDHPIGVDLFEDNLYWAERDSGDMWTQDKYGRGVPVRLRRSSSGVVKVFHPTSKYNITAADRCGSITCSHLCLLVPHGYRCSCPDGTVLHATSLFACNAGLEQPRAEPVRCQCQNGGGCLQDNRGLVICQCLPGFTGAHCEILSGLGPHGAGGPLPPSSVAIPVVIVLLLMATAVVLLLFVRKRHLPPRLGALFRKPGLAGGQPAVSFRSGTNVEFSTPHFANGPPPPPVAETNHHHPPMEPLDAEFTLGDLDHKTDFSNPMYEAMEVGSAATLPSSAPAAVIAPSSVAHWSPPRLTDPTPVDTDRDTQRLVEEAASDC</sequence>
<evidence type="ECO:0000256" key="21">
    <source>
        <dbReference type="SAM" id="Phobius"/>
    </source>
</evidence>
<feature type="disulfide bond" evidence="18">
    <location>
        <begin position="142"/>
        <end position="160"/>
    </location>
</feature>
<evidence type="ECO:0000313" key="26">
    <source>
        <dbReference type="Proteomes" id="UP001235939"/>
    </source>
</evidence>
<keyword evidence="8" id="KW-0540">Nuclease</keyword>
<dbReference type="Pfam" id="PF00078">
    <property type="entry name" value="RVT_1"/>
    <property type="match status" value="1"/>
</dbReference>
<dbReference type="EMBL" id="CP092869">
    <property type="protein sequence ID" value="UYV70467.1"/>
    <property type="molecule type" value="Genomic_DNA"/>
</dbReference>
<keyword evidence="4" id="KW-0254">Endocytosis</keyword>
<feature type="repeat" description="LDL-receptor class B" evidence="19">
    <location>
        <begin position="1767"/>
        <end position="1815"/>
    </location>
</feature>
<keyword evidence="14" id="KW-0675">Receptor</keyword>
<dbReference type="Gene3D" id="2.10.25.10">
    <property type="entry name" value="Laminin"/>
    <property type="match status" value="3"/>
</dbReference>
<comment type="subcellular location">
    <subcellularLocation>
        <location evidence="1">Membrane</location>
        <topology evidence="1">Single-pass membrane protein</topology>
    </subcellularLocation>
</comment>
<evidence type="ECO:0000313" key="25">
    <source>
        <dbReference type="EMBL" id="UYV70467.1"/>
    </source>
</evidence>
<dbReference type="InterPro" id="IPR012337">
    <property type="entry name" value="RNaseH-like_sf"/>
</dbReference>
<feature type="disulfide bond" evidence="18">
    <location>
        <begin position="267"/>
        <end position="285"/>
    </location>
</feature>
<evidence type="ECO:0000256" key="4">
    <source>
        <dbReference type="ARBA" id="ARBA00022583"/>
    </source>
</evidence>
<dbReference type="InterPro" id="IPR000477">
    <property type="entry name" value="RT_dom"/>
</dbReference>
<dbReference type="CDD" id="cd05481">
    <property type="entry name" value="retropepsin_like_LTR_1"/>
    <property type="match status" value="1"/>
</dbReference>
<evidence type="ECO:0000256" key="2">
    <source>
        <dbReference type="ARBA" id="ARBA00012493"/>
    </source>
</evidence>
<dbReference type="Pfam" id="PF07645">
    <property type="entry name" value="EGF_CA"/>
    <property type="match status" value="1"/>
</dbReference>
<dbReference type="EC" id="2.7.7.49" evidence="2"/>
<dbReference type="Pfam" id="PF00058">
    <property type="entry name" value="Ldl_recept_b"/>
    <property type="match status" value="1"/>
</dbReference>
<gene>
    <name evidence="25" type="ORF">LAZ67_7003144</name>
</gene>
<dbReference type="SMART" id="SM00179">
    <property type="entry name" value="EGF_CA"/>
    <property type="match status" value="2"/>
</dbReference>
<dbReference type="Gene3D" id="4.10.400.10">
    <property type="entry name" value="Low-density Lipoprotein Receptor"/>
    <property type="match status" value="8"/>
</dbReference>
<dbReference type="InterPro" id="IPR011042">
    <property type="entry name" value="6-blade_b-propeller_TolB-like"/>
</dbReference>
<dbReference type="SUPFAM" id="SSF56672">
    <property type="entry name" value="DNA/RNA polymerases"/>
    <property type="match status" value="1"/>
</dbReference>
<dbReference type="InterPro" id="IPR000033">
    <property type="entry name" value="LDLR_classB_rpt"/>
</dbReference>
<keyword evidence="15" id="KW-0325">Glycoprotein</keyword>
<dbReference type="PANTHER" id="PTHR37984">
    <property type="entry name" value="PROTEIN CBG26694"/>
    <property type="match status" value="1"/>
</dbReference>
<feature type="disulfide bond" evidence="18">
    <location>
        <begin position="99"/>
        <end position="117"/>
    </location>
</feature>
<dbReference type="InterPro" id="IPR001881">
    <property type="entry name" value="EGF-like_Ca-bd_dom"/>
</dbReference>
<dbReference type="SMART" id="SM00181">
    <property type="entry name" value="EGF"/>
    <property type="match status" value="4"/>
</dbReference>
<feature type="disulfide bond" evidence="18">
    <location>
        <begin position="304"/>
        <end position="316"/>
    </location>
</feature>
<dbReference type="InterPro" id="IPR049883">
    <property type="entry name" value="NOTCH1_EGF-like"/>
</dbReference>
<keyword evidence="13 17" id="KW-1015">Disulfide bond</keyword>
<dbReference type="CDD" id="cd09274">
    <property type="entry name" value="RNase_HI_RT_Ty3"/>
    <property type="match status" value="1"/>
</dbReference>
<dbReference type="PROSITE" id="PS50068">
    <property type="entry name" value="LDLRA_2"/>
    <property type="match status" value="8"/>
</dbReference>
<dbReference type="InterPro" id="IPR000742">
    <property type="entry name" value="EGF"/>
</dbReference>
<dbReference type="PROSITE" id="PS01186">
    <property type="entry name" value="EGF_2"/>
    <property type="match status" value="2"/>
</dbReference>
<dbReference type="Gene3D" id="3.30.420.10">
    <property type="entry name" value="Ribonuclease H-like superfamily/Ribonuclease H"/>
    <property type="match status" value="1"/>
</dbReference>
<evidence type="ECO:0000256" key="7">
    <source>
        <dbReference type="ARBA" id="ARBA00022695"/>
    </source>
</evidence>
<dbReference type="Proteomes" id="UP001235939">
    <property type="component" value="Chromosome 07"/>
</dbReference>
<feature type="disulfide bond" evidence="18">
    <location>
        <begin position="225"/>
        <end position="243"/>
    </location>
</feature>
<dbReference type="Gene3D" id="2.40.70.10">
    <property type="entry name" value="Acid Proteases"/>
    <property type="match status" value="1"/>
</dbReference>
<evidence type="ECO:0000256" key="1">
    <source>
        <dbReference type="ARBA" id="ARBA00004167"/>
    </source>
</evidence>
<dbReference type="CDD" id="cd00112">
    <property type="entry name" value="LDLa"/>
    <property type="match status" value="7"/>
</dbReference>
<evidence type="ECO:0000256" key="15">
    <source>
        <dbReference type="ARBA" id="ARBA00023180"/>
    </source>
</evidence>
<dbReference type="SUPFAM" id="SSF50630">
    <property type="entry name" value="Acid proteases"/>
    <property type="match status" value="1"/>
</dbReference>
<dbReference type="PANTHER" id="PTHR37984:SF5">
    <property type="entry name" value="PROTEIN NYNRIN-LIKE"/>
    <property type="match status" value="1"/>
</dbReference>
<dbReference type="InterPro" id="IPR036055">
    <property type="entry name" value="LDL_receptor-like_sf"/>
</dbReference>
<evidence type="ECO:0000256" key="9">
    <source>
        <dbReference type="ARBA" id="ARBA00022737"/>
    </source>
</evidence>
<dbReference type="Gene3D" id="3.30.70.270">
    <property type="match status" value="2"/>
</dbReference>
<evidence type="ECO:0000256" key="13">
    <source>
        <dbReference type="ARBA" id="ARBA00023157"/>
    </source>
</evidence>
<feature type="repeat" description="LDL-receptor class B" evidence="19">
    <location>
        <begin position="1862"/>
        <end position="1903"/>
    </location>
</feature>
<dbReference type="Pfam" id="PF17921">
    <property type="entry name" value="Integrase_H2C2"/>
    <property type="match status" value="1"/>
</dbReference>
<dbReference type="PROSITE" id="PS50994">
    <property type="entry name" value="INTEGRASE"/>
    <property type="match status" value="1"/>
</dbReference>
<dbReference type="PROSITE" id="PS00022">
    <property type="entry name" value="EGF_1"/>
    <property type="match status" value="1"/>
</dbReference>
<evidence type="ECO:0000256" key="18">
    <source>
        <dbReference type="PROSITE-ProRule" id="PRU00124"/>
    </source>
</evidence>
<reference evidence="25 26" key="1">
    <citation type="submission" date="2022-01" db="EMBL/GenBank/DDBJ databases">
        <title>A chromosomal length assembly of Cordylochernes scorpioides.</title>
        <authorList>
            <person name="Zeh D."/>
            <person name="Zeh J."/>
        </authorList>
    </citation>
    <scope>NUCLEOTIDE SEQUENCE [LARGE SCALE GENOMIC DNA]</scope>
    <source>
        <strain evidence="25">IN4F17</strain>
        <tissue evidence="25">Whole Body</tissue>
    </source>
</reference>
<feature type="transmembrane region" description="Helical" evidence="21">
    <location>
        <begin position="2050"/>
        <end position="2071"/>
    </location>
</feature>
<feature type="region of interest" description="Disordered" evidence="20">
    <location>
        <begin position="1648"/>
        <end position="1706"/>
    </location>
</feature>
<dbReference type="InterPro" id="IPR050951">
    <property type="entry name" value="Retrovirus_Pol_polyprotein"/>
</dbReference>
<keyword evidence="9" id="KW-0677">Repeat</keyword>
<keyword evidence="6 21" id="KW-0812">Transmembrane</keyword>
<dbReference type="CDD" id="cd01647">
    <property type="entry name" value="RT_LTR"/>
    <property type="match status" value="1"/>
</dbReference>
<dbReference type="Gene3D" id="2.120.10.30">
    <property type="entry name" value="TolB, C-terminal domain"/>
    <property type="match status" value="1"/>
</dbReference>
<evidence type="ECO:0000256" key="16">
    <source>
        <dbReference type="ARBA" id="ARBA00023268"/>
    </source>
</evidence>
<dbReference type="Gene3D" id="3.10.10.10">
    <property type="entry name" value="HIV Type 1 Reverse Transcriptase, subunit A, domain 1"/>
    <property type="match status" value="1"/>
</dbReference>
<dbReference type="InterPro" id="IPR023415">
    <property type="entry name" value="LDLR_class-A_CS"/>
</dbReference>
<evidence type="ECO:0000256" key="3">
    <source>
        <dbReference type="ARBA" id="ARBA00022536"/>
    </source>
</evidence>
<dbReference type="Pfam" id="PF00665">
    <property type="entry name" value="rve"/>
    <property type="match status" value="1"/>
</dbReference>
<organism evidence="25 26">
    <name type="scientific">Cordylochernes scorpioides</name>
    <dbReference type="NCBI Taxonomy" id="51811"/>
    <lineage>
        <taxon>Eukaryota</taxon>
        <taxon>Metazoa</taxon>
        <taxon>Ecdysozoa</taxon>
        <taxon>Arthropoda</taxon>
        <taxon>Chelicerata</taxon>
        <taxon>Arachnida</taxon>
        <taxon>Pseudoscorpiones</taxon>
        <taxon>Cheliferoidea</taxon>
        <taxon>Chernetidae</taxon>
        <taxon>Cordylochernes</taxon>
    </lineage>
</organism>
<dbReference type="SMART" id="SM00192">
    <property type="entry name" value="LDLa"/>
    <property type="match status" value="8"/>
</dbReference>
<name>A0ABY6KNL3_9ARAC</name>
<evidence type="ECO:0000259" key="24">
    <source>
        <dbReference type="PROSITE" id="PS50994"/>
    </source>
</evidence>
<dbReference type="SMART" id="SM00135">
    <property type="entry name" value="LY"/>
    <property type="match status" value="4"/>
</dbReference>
<dbReference type="InterPro" id="IPR036397">
    <property type="entry name" value="RNaseH_sf"/>
</dbReference>
<feature type="disulfide bond" evidence="18">
    <location>
        <begin position="135"/>
        <end position="147"/>
    </location>
</feature>
<keyword evidence="10" id="KW-0255">Endonuclease</keyword>
<dbReference type="SUPFAM" id="SSF63825">
    <property type="entry name" value="YWTD domain"/>
    <property type="match status" value="1"/>
</dbReference>
<evidence type="ECO:0000256" key="10">
    <source>
        <dbReference type="ARBA" id="ARBA00022759"/>
    </source>
</evidence>
<keyword evidence="16" id="KW-0511">Multifunctional enzyme</keyword>
<keyword evidence="3 17" id="KW-0245">EGF-like domain</keyword>
<evidence type="ECO:0000256" key="12">
    <source>
        <dbReference type="ARBA" id="ARBA00023136"/>
    </source>
</evidence>
<dbReference type="InterPro" id="IPR000152">
    <property type="entry name" value="EGF-type_Asp/Asn_hydroxyl_site"/>
</dbReference>
<dbReference type="CDD" id="cd00054">
    <property type="entry name" value="EGF_CA"/>
    <property type="match status" value="2"/>
</dbReference>
<feature type="disulfide bond" evidence="18">
    <location>
        <begin position="14"/>
        <end position="32"/>
    </location>
</feature>
<keyword evidence="26" id="KW-1185">Reference proteome</keyword>